<dbReference type="AlphaFoldDB" id="A0A8R1XY02"/>
<sequence>MEKQMLLNDTYRDKNGKNQKSSIPTLSSGNVFVETGAFIAKRIDDLETYYRKLREEQKNLNVGNARAEEFAGNNFKISEVKSQLNAMHELKKIYLSDMKKIQQVTNEQEKRNENKFMKRMINFQRFKEILLLMQNFEIREAFRTKTKRAVQLTEDEFAHLDWLNAAINPSINSVQNIKAWHRKLQDSTLKGMEIILGSNKKINNSWTDYDTKRLLERISTCGFFEGKPVWKNMEIFNRLNKITPPTRTISGTEMKSYLNMTSNANISKCHNQSSNNNSVKADKKVTNKTRIITNKTITKKREMYAYMKMSDKPNDHYLCFNFYPARFTADIKVPPSLGGRPPGILIRCDF</sequence>
<accession>A0A8R1XY02</accession>
<evidence type="ECO:0000256" key="1">
    <source>
        <dbReference type="SAM" id="MobiDB-lite"/>
    </source>
</evidence>
<feature type="domain" description="Caprin-1 dimerization" evidence="2">
    <location>
        <begin position="112"/>
        <end position="225"/>
    </location>
</feature>
<dbReference type="EMBL" id="CMVM020000191">
    <property type="status" value="NOT_ANNOTATED_CDS"/>
    <property type="molecule type" value="Genomic_DNA"/>
</dbReference>
<dbReference type="OMA" id="NYYPARF"/>
<evidence type="ECO:0000313" key="4">
    <source>
        <dbReference type="Proteomes" id="UP000024404"/>
    </source>
</evidence>
<dbReference type="InterPro" id="IPR041637">
    <property type="entry name" value="Caprin-1_dimer"/>
</dbReference>
<dbReference type="Pfam" id="PF18293">
    <property type="entry name" value="Caprin-1_dimer"/>
    <property type="match status" value="1"/>
</dbReference>
<proteinExistence type="predicted"/>
<reference evidence="3" key="2">
    <citation type="submission" date="2022-06" db="UniProtKB">
        <authorList>
            <consortium name="EnsemblMetazoa"/>
        </authorList>
    </citation>
    <scope>IDENTIFICATION</scope>
</reference>
<dbReference type="EnsemblMetazoa" id="OVOC7297.1">
    <property type="protein sequence ID" value="OVOC7297.1"/>
    <property type="gene ID" value="WBGene00244106"/>
</dbReference>
<protein>
    <submittedName>
        <fullName evidence="3">Caprin-1_dimer domain-containing protein</fullName>
    </submittedName>
</protein>
<dbReference type="Proteomes" id="UP000024404">
    <property type="component" value="Unassembled WGS sequence"/>
</dbReference>
<keyword evidence="4" id="KW-1185">Reference proteome</keyword>
<feature type="region of interest" description="Disordered" evidence="1">
    <location>
        <begin position="1"/>
        <end position="25"/>
    </location>
</feature>
<reference evidence="4" key="1">
    <citation type="submission" date="2013-10" db="EMBL/GenBank/DDBJ databases">
        <title>Genome sequencing of Onchocerca volvulus.</title>
        <authorList>
            <person name="Cotton J."/>
            <person name="Tsai J."/>
            <person name="Stanley E."/>
            <person name="Tracey A."/>
            <person name="Holroyd N."/>
            <person name="Lustigman S."/>
            <person name="Berriman M."/>
        </authorList>
    </citation>
    <scope>NUCLEOTIDE SEQUENCE</scope>
</reference>
<evidence type="ECO:0000313" key="3">
    <source>
        <dbReference type="EnsemblMetazoa" id="OVOC7297.1"/>
    </source>
</evidence>
<organism evidence="3 4">
    <name type="scientific">Onchocerca volvulus</name>
    <dbReference type="NCBI Taxonomy" id="6282"/>
    <lineage>
        <taxon>Eukaryota</taxon>
        <taxon>Metazoa</taxon>
        <taxon>Ecdysozoa</taxon>
        <taxon>Nematoda</taxon>
        <taxon>Chromadorea</taxon>
        <taxon>Rhabditida</taxon>
        <taxon>Spirurina</taxon>
        <taxon>Spiruromorpha</taxon>
        <taxon>Filarioidea</taxon>
        <taxon>Onchocercidae</taxon>
        <taxon>Onchocerca</taxon>
    </lineage>
</organism>
<name>A0A8R1XY02_ONCVO</name>
<evidence type="ECO:0000259" key="2">
    <source>
        <dbReference type="Pfam" id="PF18293"/>
    </source>
</evidence>